<accession>A0ABN0SPU5</accession>
<evidence type="ECO:0000313" key="2">
    <source>
        <dbReference type="EMBL" id="GAA0036232.1"/>
    </source>
</evidence>
<dbReference type="InterPro" id="IPR006439">
    <property type="entry name" value="HAD-SF_hydro_IA"/>
</dbReference>
<dbReference type="NCBIfam" id="TIGR01549">
    <property type="entry name" value="HAD-SF-IA-v1"/>
    <property type="match status" value="1"/>
</dbReference>
<dbReference type="InterPro" id="IPR036412">
    <property type="entry name" value="HAD-like_sf"/>
</dbReference>
<organism evidence="2 3">
    <name type="scientific">Brevibacterium metallidurans</name>
    <dbReference type="NCBI Taxonomy" id="1482676"/>
    <lineage>
        <taxon>Bacteria</taxon>
        <taxon>Bacillati</taxon>
        <taxon>Actinomycetota</taxon>
        <taxon>Actinomycetes</taxon>
        <taxon>Micrococcales</taxon>
        <taxon>Brevibacteriaceae</taxon>
        <taxon>Brevibacterium</taxon>
    </lineage>
</organism>
<comment type="caution">
    <text evidence="2">The sequence shown here is derived from an EMBL/GenBank/DDBJ whole genome shotgun (WGS) entry which is preliminary data.</text>
</comment>
<dbReference type="InterPro" id="IPR051540">
    <property type="entry name" value="S-2-haloacid_dehalogenase"/>
</dbReference>
<dbReference type="InterPro" id="IPR023214">
    <property type="entry name" value="HAD_sf"/>
</dbReference>
<dbReference type="Gene3D" id="3.40.50.1000">
    <property type="entry name" value="HAD superfamily/HAD-like"/>
    <property type="match status" value="1"/>
</dbReference>
<name>A0ABN0SPU5_9MICO</name>
<dbReference type="SFLD" id="SFLDG01129">
    <property type="entry name" value="C1.5:_HAD__Beta-PGM__Phosphata"/>
    <property type="match status" value="1"/>
</dbReference>
<dbReference type="Proteomes" id="UP001498238">
    <property type="component" value="Unassembled WGS sequence"/>
</dbReference>
<dbReference type="SUPFAM" id="SSF56784">
    <property type="entry name" value="HAD-like"/>
    <property type="match status" value="1"/>
</dbReference>
<keyword evidence="1 2" id="KW-0378">Hydrolase</keyword>
<keyword evidence="3" id="KW-1185">Reference proteome</keyword>
<proteinExistence type="predicted"/>
<protein>
    <submittedName>
        <fullName evidence="2">HAD family hydrolase</fullName>
    </submittedName>
</protein>
<evidence type="ECO:0000313" key="3">
    <source>
        <dbReference type="Proteomes" id="UP001498238"/>
    </source>
</evidence>
<dbReference type="PANTHER" id="PTHR43316">
    <property type="entry name" value="HYDROLASE, HALOACID DELAHOGENASE-RELATED"/>
    <property type="match status" value="1"/>
</dbReference>
<dbReference type="SFLD" id="SFLDS00003">
    <property type="entry name" value="Haloacid_Dehalogenase"/>
    <property type="match status" value="1"/>
</dbReference>
<sequence length="204" mass="22089">MVISEIRAVVFDVGETLIDETRHWTVLADAVGVPPLTFFAVFGSLIERGEDHRRIWSELGVEKPKSGVPVRPDDLYPDALPCLTAVRRAGFTVGIAGNQPASAEAHLKAIGFDADLVASSERWGVEKPSTDFFLRIVDAMGVAANAVLYVGDRVDNDIMPARDVGMRTAFLARGPWGTIHKRRPAARLADITVASLAELEALLS</sequence>
<dbReference type="GO" id="GO:0016787">
    <property type="term" value="F:hydrolase activity"/>
    <property type="evidence" value="ECO:0007669"/>
    <property type="project" value="UniProtKB-KW"/>
</dbReference>
<dbReference type="EMBL" id="BAAAAF010000008">
    <property type="protein sequence ID" value="GAA0036232.1"/>
    <property type="molecule type" value="Genomic_DNA"/>
</dbReference>
<gene>
    <name evidence="2" type="ORF">NCCP602_21930</name>
</gene>
<evidence type="ECO:0000256" key="1">
    <source>
        <dbReference type="ARBA" id="ARBA00022801"/>
    </source>
</evidence>
<dbReference type="PRINTS" id="PR00413">
    <property type="entry name" value="HADHALOGNASE"/>
</dbReference>
<reference evidence="2 3" key="1">
    <citation type="submission" date="2024-01" db="EMBL/GenBank/DDBJ databases">
        <title>Characterization of antibiotic resistant novel bacterial strains and their environmental applications.</title>
        <authorList>
            <person name="Manzoor S."/>
            <person name="Abbas S."/>
            <person name="Arshad M."/>
            <person name="Ahmed I."/>
        </authorList>
    </citation>
    <scope>NUCLEOTIDE SEQUENCE [LARGE SCALE GENOMIC DNA]</scope>
    <source>
        <strain evidence="2 3">NCCP-602</strain>
    </source>
</reference>
<dbReference type="Pfam" id="PF00702">
    <property type="entry name" value="Hydrolase"/>
    <property type="match status" value="1"/>
</dbReference>